<proteinExistence type="predicted"/>
<feature type="signal peptide" evidence="1">
    <location>
        <begin position="1"/>
        <end position="18"/>
    </location>
</feature>
<dbReference type="AlphaFoldDB" id="A0A369ZTW4"/>
<accession>A0A369ZTW4</accession>
<feature type="chain" id="PRO_5016587490" evidence="1">
    <location>
        <begin position="19"/>
        <end position="137"/>
    </location>
</feature>
<keyword evidence="3" id="KW-1185">Reference proteome</keyword>
<name>A0A369ZTW4_9PAST</name>
<evidence type="ECO:0000313" key="3">
    <source>
        <dbReference type="Proteomes" id="UP000253945"/>
    </source>
</evidence>
<gene>
    <name evidence="2" type="ORF">DPV92_03035</name>
</gene>
<dbReference type="EMBL" id="QEQF01000002">
    <property type="protein sequence ID" value="RDF11246.1"/>
    <property type="molecule type" value="Genomic_DNA"/>
</dbReference>
<comment type="caution">
    <text evidence="2">The sequence shown here is derived from an EMBL/GenBank/DDBJ whole genome shotgun (WGS) entry which is preliminary data.</text>
</comment>
<evidence type="ECO:0000313" key="2">
    <source>
        <dbReference type="EMBL" id="RDF11246.1"/>
    </source>
</evidence>
<dbReference type="PROSITE" id="PS51257">
    <property type="entry name" value="PROKAR_LIPOPROTEIN"/>
    <property type="match status" value="1"/>
</dbReference>
<sequence length="137" mass="15398">MNKLLVVALSAFMLTACGESDPNAPTQDEKNTIELAFINNIPKSSDSAIRCRTNKVAERYYIGCSVVAVGKQSNIYLFLYNKDKDPIKRFYALNGSAMSKYDTYLKSEPMLGSYKDTFGLPMEKDIDLNVVLNEFNK</sequence>
<keyword evidence="1" id="KW-0732">Signal</keyword>
<reference evidence="2 3" key="1">
    <citation type="submission" date="2018-05" db="EMBL/GenBank/DDBJ databases">
        <title>Draft Genome Sequences for a Diverse set of 7 Haemophilus Species.</title>
        <authorList>
            <person name="Nichols M."/>
            <person name="Topaz N."/>
            <person name="Wang X."/>
            <person name="Wang X."/>
            <person name="Boxrud D."/>
        </authorList>
    </citation>
    <scope>NUCLEOTIDE SEQUENCE [LARGE SCALE GENOMIC DNA]</scope>
    <source>
        <strain evidence="2 3">C2014016342</strain>
    </source>
</reference>
<dbReference type="RefSeq" id="WP_111353624.1">
    <property type="nucleotide sequence ID" value="NZ_QEQF01000002.1"/>
</dbReference>
<protein>
    <submittedName>
        <fullName evidence="2">Uncharacterized protein</fullName>
    </submittedName>
</protein>
<dbReference type="Proteomes" id="UP000253945">
    <property type="component" value="Unassembled WGS sequence"/>
</dbReference>
<organism evidence="2 3">
    <name type="scientific">Haemophilus paraphrohaemolyticus</name>
    <dbReference type="NCBI Taxonomy" id="736"/>
    <lineage>
        <taxon>Bacteria</taxon>
        <taxon>Pseudomonadati</taxon>
        <taxon>Pseudomonadota</taxon>
        <taxon>Gammaproteobacteria</taxon>
        <taxon>Pasteurellales</taxon>
        <taxon>Pasteurellaceae</taxon>
        <taxon>Haemophilus</taxon>
    </lineage>
</organism>
<evidence type="ECO:0000256" key="1">
    <source>
        <dbReference type="SAM" id="SignalP"/>
    </source>
</evidence>